<evidence type="ECO:0000313" key="2">
    <source>
        <dbReference type="EMBL" id="TNK89996.1"/>
    </source>
</evidence>
<protein>
    <submittedName>
        <fullName evidence="2">Uncharacterized protein</fullName>
    </submittedName>
</protein>
<name>A0A5C4TJK0_FRUSA</name>
<evidence type="ECO:0000256" key="1">
    <source>
        <dbReference type="SAM" id="Phobius"/>
    </source>
</evidence>
<keyword evidence="1" id="KW-0812">Transmembrane</keyword>
<keyword evidence="1" id="KW-0472">Membrane</keyword>
<comment type="caution">
    <text evidence="2">The sequence shown here is derived from an EMBL/GenBank/DDBJ whole genome shotgun (WGS) entry which is preliminary data.</text>
</comment>
<gene>
    <name evidence="2" type="ORF">DID87_05935</name>
</gene>
<proteinExistence type="predicted"/>
<feature type="transmembrane region" description="Helical" evidence="1">
    <location>
        <begin position="40"/>
        <end position="62"/>
    </location>
</feature>
<dbReference type="AlphaFoldDB" id="A0A5C4TJK0"/>
<sequence length="65" mass="7304">MKEMIAAALVLMMLFCLMVEAAVYVFVKNPSPSQKMTYNLFDKIYCFCLFLICALVVALSVLRGS</sequence>
<evidence type="ECO:0000313" key="3">
    <source>
        <dbReference type="Proteomes" id="UP000313312"/>
    </source>
</evidence>
<dbReference type="Proteomes" id="UP000313312">
    <property type="component" value="Unassembled WGS sequence"/>
</dbReference>
<reference evidence="2 3" key="1">
    <citation type="submission" date="2018-05" db="EMBL/GenBank/DDBJ databases">
        <title>Lactobacillus sanfranciscensis Ah4 draft denome sequence.</title>
        <authorList>
            <person name="Zhang G."/>
        </authorList>
    </citation>
    <scope>NUCLEOTIDE SEQUENCE [LARGE SCALE GENOMIC DNA]</scope>
    <source>
        <strain evidence="2 3">Ah4</strain>
    </source>
</reference>
<accession>A0A5C4TJK0</accession>
<dbReference type="EMBL" id="QFCR01000022">
    <property type="protein sequence ID" value="TNK89996.1"/>
    <property type="molecule type" value="Genomic_DNA"/>
</dbReference>
<organism evidence="2 3">
    <name type="scientific">Fructilactobacillus sanfranciscensis</name>
    <name type="common">Lactobacillus sanfranciscensis</name>
    <dbReference type="NCBI Taxonomy" id="1625"/>
    <lineage>
        <taxon>Bacteria</taxon>
        <taxon>Bacillati</taxon>
        <taxon>Bacillota</taxon>
        <taxon>Bacilli</taxon>
        <taxon>Lactobacillales</taxon>
        <taxon>Lactobacillaceae</taxon>
        <taxon>Fructilactobacillus</taxon>
    </lineage>
</organism>
<dbReference type="RefSeq" id="WP_014081484.1">
    <property type="nucleotide sequence ID" value="NZ_BAAAXT010000004.1"/>
</dbReference>
<keyword evidence="1" id="KW-1133">Transmembrane helix</keyword>
<dbReference type="GeneID" id="93160000"/>